<dbReference type="Proteomes" id="UP000053257">
    <property type="component" value="Unassembled WGS sequence"/>
</dbReference>
<protein>
    <recommendedName>
        <fullName evidence="6">Oxidase ustYa</fullName>
    </recommendedName>
</protein>
<dbReference type="OrthoDB" id="3687641at2759"/>
<dbReference type="EMBL" id="KN840457">
    <property type="protein sequence ID" value="KIP10244.1"/>
    <property type="molecule type" value="Genomic_DNA"/>
</dbReference>
<dbReference type="GO" id="GO:0016491">
    <property type="term" value="F:oxidoreductase activity"/>
    <property type="evidence" value="ECO:0007669"/>
    <property type="project" value="UniProtKB-KW"/>
</dbReference>
<evidence type="ECO:0000313" key="5">
    <source>
        <dbReference type="Proteomes" id="UP000053257"/>
    </source>
</evidence>
<dbReference type="GO" id="GO:0043386">
    <property type="term" value="P:mycotoxin biosynthetic process"/>
    <property type="evidence" value="ECO:0007669"/>
    <property type="project" value="InterPro"/>
</dbReference>
<evidence type="ECO:0000256" key="3">
    <source>
        <dbReference type="ARBA" id="ARBA00035112"/>
    </source>
</evidence>
<accession>A0A0C3NXV5</accession>
<keyword evidence="2" id="KW-0560">Oxidoreductase</keyword>
<gene>
    <name evidence="4" type="ORF">PHLGIDRAFT_267012</name>
</gene>
<dbReference type="STRING" id="745531.A0A0C3NXV5"/>
<evidence type="ECO:0000256" key="2">
    <source>
        <dbReference type="ARBA" id="ARBA00023002"/>
    </source>
</evidence>
<evidence type="ECO:0008006" key="6">
    <source>
        <dbReference type="Google" id="ProtNLM"/>
    </source>
</evidence>
<name>A0A0C3NXV5_PHLG1</name>
<keyword evidence="5" id="KW-1185">Reference proteome</keyword>
<dbReference type="AlphaFoldDB" id="A0A0C3NXV5"/>
<proteinExistence type="inferred from homology"/>
<reference evidence="4 5" key="1">
    <citation type="journal article" date="2014" name="PLoS Genet.">
        <title>Analysis of the Phlebiopsis gigantea genome, transcriptome and secretome provides insight into its pioneer colonization strategies of wood.</title>
        <authorList>
            <person name="Hori C."/>
            <person name="Ishida T."/>
            <person name="Igarashi K."/>
            <person name="Samejima M."/>
            <person name="Suzuki H."/>
            <person name="Master E."/>
            <person name="Ferreira P."/>
            <person name="Ruiz-Duenas F.J."/>
            <person name="Held B."/>
            <person name="Canessa P."/>
            <person name="Larrondo L.F."/>
            <person name="Schmoll M."/>
            <person name="Druzhinina I.S."/>
            <person name="Kubicek C.P."/>
            <person name="Gaskell J.A."/>
            <person name="Kersten P."/>
            <person name="St John F."/>
            <person name="Glasner J."/>
            <person name="Sabat G."/>
            <person name="Splinter BonDurant S."/>
            <person name="Syed K."/>
            <person name="Yadav J."/>
            <person name="Mgbeahuruike A.C."/>
            <person name="Kovalchuk A."/>
            <person name="Asiegbu F.O."/>
            <person name="Lackner G."/>
            <person name="Hoffmeister D."/>
            <person name="Rencoret J."/>
            <person name="Gutierrez A."/>
            <person name="Sun H."/>
            <person name="Lindquist E."/>
            <person name="Barry K."/>
            <person name="Riley R."/>
            <person name="Grigoriev I.V."/>
            <person name="Henrissat B."/>
            <person name="Kues U."/>
            <person name="Berka R.M."/>
            <person name="Martinez A.T."/>
            <person name="Covert S.F."/>
            <person name="Blanchette R.A."/>
            <person name="Cullen D."/>
        </authorList>
    </citation>
    <scope>NUCLEOTIDE SEQUENCE [LARGE SCALE GENOMIC DNA]</scope>
    <source>
        <strain evidence="4 5">11061_1 CR5-6</strain>
    </source>
</reference>
<dbReference type="HOGENOM" id="CLU_042941_8_0_1"/>
<dbReference type="PANTHER" id="PTHR33365">
    <property type="entry name" value="YALI0B05434P"/>
    <property type="match status" value="1"/>
</dbReference>
<evidence type="ECO:0000256" key="1">
    <source>
        <dbReference type="ARBA" id="ARBA00004685"/>
    </source>
</evidence>
<comment type="pathway">
    <text evidence="1">Mycotoxin biosynthesis.</text>
</comment>
<dbReference type="InterPro" id="IPR021765">
    <property type="entry name" value="UstYa-like"/>
</dbReference>
<evidence type="ECO:0000313" key="4">
    <source>
        <dbReference type="EMBL" id="KIP10244.1"/>
    </source>
</evidence>
<dbReference type="Pfam" id="PF11807">
    <property type="entry name" value="UstYa"/>
    <property type="match status" value="1"/>
</dbReference>
<dbReference type="PANTHER" id="PTHR33365:SF11">
    <property type="entry name" value="TAT PATHWAY SIGNAL SEQUENCE"/>
    <property type="match status" value="1"/>
</dbReference>
<sequence>MTHLRFAVVLSCVVLTFLNLALDVSFIRDIRTVLARRDRPLSFYSFVDGDVPERMPLMNARPEVLLSVEESVRFTVSNPEAYDEWLWTSTLYDAGHVHLGPTGRLFSVALTHELHCLRSLRRLLDAEHTPAGSLKAHAEHCLSMLRQQFLCAADTTLEPGSVMNRNFTLERFVGERRCADVAAFYDTMLWHWEDFESSRSVGR</sequence>
<comment type="similarity">
    <text evidence="3">Belongs to the ustYa family.</text>
</comment>
<organism evidence="4 5">
    <name type="scientific">Phlebiopsis gigantea (strain 11061_1 CR5-6)</name>
    <name type="common">White-rot fungus</name>
    <name type="synonym">Peniophora gigantea</name>
    <dbReference type="NCBI Taxonomy" id="745531"/>
    <lineage>
        <taxon>Eukaryota</taxon>
        <taxon>Fungi</taxon>
        <taxon>Dikarya</taxon>
        <taxon>Basidiomycota</taxon>
        <taxon>Agaricomycotina</taxon>
        <taxon>Agaricomycetes</taxon>
        <taxon>Polyporales</taxon>
        <taxon>Phanerochaetaceae</taxon>
        <taxon>Phlebiopsis</taxon>
    </lineage>
</organism>